<organism evidence="1 2">
    <name type="scientific">SAR86 cluster bacterium</name>
    <dbReference type="NCBI Taxonomy" id="2030880"/>
    <lineage>
        <taxon>Bacteria</taxon>
        <taxon>Pseudomonadati</taxon>
        <taxon>Pseudomonadota</taxon>
        <taxon>Gammaproteobacteria</taxon>
        <taxon>SAR86 cluster</taxon>
    </lineage>
</organism>
<name>A0A2A4X1P8_9GAMM</name>
<dbReference type="EMBL" id="NVUL01000057">
    <property type="protein sequence ID" value="PCI76426.1"/>
    <property type="molecule type" value="Genomic_DNA"/>
</dbReference>
<evidence type="ECO:0000313" key="2">
    <source>
        <dbReference type="Proteomes" id="UP000218767"/>
    </source>
</evidence>
<evidence type="ECO:0000313" key="1">
    <source>
        <dbReference type="EMBL" id="PCI76426.1"/>
    </source>
</evidence>
<sequence length="62" mass="7173">MSKESNFPFDLDLSTLDTSSITNILGDIEMHMPLMESEGDVTQLLQVKDFFESELKLERRLH</sequence>
<comment type="caution">
    <text evidence="1">The sequence shown here is derived from an EMBL/GenBank/DDBJ whole genome shotgun (WGS) entry which is preliminary data.</text>
</comment>
<dbReference type="Proteomes" id="UP000218767">
    <property type="component" value="Unassembled WGS sequence"/>
</dbReference>
<proteinExistence type="predicted"/>
<gene>
    <name evidence="1" type="ORF">COB20_10660</name>
</gene>
<dbReference type="AlphaFoldDB" id="A0A2A4X1P8"/>
<accession>A0A2A4X1P8</accession>
<protein>
    <submittedName>
        <fullName evidence="1">Uncharacterized protein</fullName>
    </submittedName>
</protein>
<reference evidence="2" key="1">
    <citation type="submission" date="2017-08" db="EMBL/GenBank/DDBJ databases">
        <title>A dynamic microbial community with high functional redundancy inhabits the cold, oxic subseafloor aquifer.</title>
        <authorList>
            <person name="Tully B.J."/>
            <person name="Wheat C.G."/>
            <person name="Glazer B.T."/>
            <person name="Huber J.A."/>
        </authorList>
    </citation>
    <scope>NUCLEOTIDE SEQUENCE [LARGE SCALE GENOMIC DNA]</scope>
</reference>